<comment type="pathway">
    <text evidence="1 5">Carbohydrate metabolism; hexose metabolism.</text>
</comment>
<proteinExistence type="inferred from homology"/>
<evidence type="ECO:0000256" key="2">
    <source>
        <dbReference type="ARBA" id="ARBA00006206"/>
    </source>
</evidence>
<dbReference type="EMBL" id="JACHOB010000005">
    <property type="protein sequence ID" value="MBB4659948.1"/>
    <property type="molecule type" value="Genomic_DNA"/>
</dbReference>
<evidence type="ECO:0000256" key="7">
    <source>
        <dbReference type="PIRSR" id="PIRSR005096-2"/>
    </source>
</evidence>
<evidence type="ECO:0000256" key="6">
    <source>
        <dbReference type="PIRSR" id="PIRSR005096-1"/>
    </source>
</evidence>
<dbReference type="RefSeq" id="WP_183819034.1">
    <property type="nucleotide sequence ID" value="NZ_JACHOB010000005.1"/>
</dbReference>
<feature type="binding site" evidence="8">
    <location>
        <begin position="183"/>
        <end position="185"/>
    </location>
    <ligand>
        <name>beta-D-galactose</name>
        <dbReference type="ChEBI" id="CHEBI:27667"/>
    </ligand>
</feature>
<feature type="binding site" evidence="7">
    <location>
        <position position="254"/>
    </location>
    <ligand>
        <name>beta-D-galactose</name>
        <dbReference type="ChEBI" id="CHEBI:27667"/>
    </ligand>
</feature>
<dbReference type="Pfam" id="PF01263">
    <property type="entry name" value="Aldose_epim"/>
    <property type="match status" value="1"/>
</dbReference>
<accession>A0A840I767</accession>
<dbReference type="GO" id="GO:0033499">
    <property type="term" value="P:galactose catabolic process via UDP-galactose, Leloir pathway"/>
    <property type="evidence" value="ECO:0007669"/>
    <property type="project" value="TreeGrafter"/>
</dbReference>
<keyword evidence="4 5" id="KW-0119">Carbohydrate metabolism</keyword>
<evidence type="ECO:0000256" key="5">
    <source>
        <dbReference type="PIRNR" id="PIRNR005096"/>
    </source>
</evidence>
<dbReference type="Gene3D" id="2.70.98.10">
    <property type="match status" value="1"/>
</dbReference>
<feature type="active site" description="Proton donor" evidence="6">
    <location>
        <position position="183"/>
    </location>
</feature>
<feature type="active site" description="Proton acceptor" evidence="6">
    <location>
        <position position="316"/>
    </location>
</feature>
<dbReference type="InterPro" id="IPR014718">
    <property type="entry name" value="GH-type_carb-bd"/>
</dbReference>
<evidence type="ECO:0000256" key="3">
    <source>
        <dbReference type="ARBA" id="ARBA00023235"/>
    </source>
</evidence>
<dbReference type="EC" id="5.1.3.3" evidence="5"/>
<dbReference type="GO" id="GO:0030246">
    <property type="term" value="F:carbohydrate binding"/>
    <property type="evidence" value="ECO:0007669"/>
    <property type="project" value="InterPro"/>
</dbReference>
<dbReference type="NCBIfam" id="NF008277">
    <property type="entry name" value="PRK11055.1"/>
    <property type="match status" value="1"/>
</dbReference>
<keyword evidence="3 5" id="KW-0413">Isomerase</keyword>
<gene>
    <name evidence="9" type="ORF">GGQ59_002489</name>
</gene>
<comment type="caution">
    <text evidence="9">The sequence shown here is derived from an EMBL/GenBank/DDBJ whole genome shotgun (WGS) entry which is preliminary data.</text>
</comment>
<comment type="catalytic activity">
    <reaction evidence="5">
        <text>alpha-D-glucose = beta-D-glucose</text>
        <dbReference type="Rhea" id="RHEA:10264"/>
        <dbReference type="ChEBI" id="CHEBI:15903"/>
        <dbReference type="ChEBI" id="CHEBI:17925"/>
        <dbReference type="EC" id="5.1.3.3"/>
    </reaction>
</comment>
<dbReference type="GO" id="GO:0006006">
    <property type="term" value="P:glucose metabolic process"/>
    <property type="evidence" value="ECO:0007669"/>
    <property type="project" value="TreeGrafter"/>
</dbReference>
<comment type="similarity">
    <text evidence="2 5">Belongs to the aldose epimerase family.</text>
</comment>
<name>A0A840I767_9PROT</name>
<dbReference type="GO" id="GO:0004034">
    <property type="term" value="F:aldose 1-epimerase activity"/>
    <property type="evidence" value="ECO:0007669"/>
    <property type="project" value="UniProtKB-EC"/>
</dbReference>
<dbReference type="InterPro" id="IPR008183">
    <property type="entry name" value="Aldose_1/G6P_1-epimerase"/>
</dbReference>
<dbReference type="SUPFAM" id="SSF74650">
    <property type="entry name" value="Galactose mutarotase-like"/>
    <property type="match status" value="1"/>
</dbReference>
<reference evidence="9 10" key="1">
    <citation type="submission" date="2020-08" db="EMBL/GenBank/DDBJ databases">
        <title>Genomic Encyclopedia of Type Strains, Phase IV (KMG-IV): sequencing the most valuable type-strain genomes for metagenomic binning, comparative biology and taxonomic classification.</title>
        <authorList>
            <person name="Goeker M."/>
        </authorList>
    </citation>
    <scope>NUCLEOTIDE SEQUENCE [LARGE SCALE GENOMIC DNA]</scope>
    <source>
        <strain evidence="9 10">DSM 102850</strain>
    </source>
</reference>
<feature type="binding site" evidence="8">
    <location>
        <begin position="83"/>
        <end position="84"/>
    </location>
    <ligand>
        <name>beta-D-galactose</name>
        <dbReference type="ChEBI" id="CHEBI:27667"/>
    </ligand>
</feature>
<evidence type="ECO:0000313" key="10">
    <source>
        <dbReference type="Proteomes" id="UP000563524"/>
    </source>
</evidence>
<evidence type="ECO:0000313" key="9">
    <source>
        <dbReference type="EMBL" id="MBB4659948.1"/>
    </source>
</evidence>
<dbReference type="CDD" id="cd09019">
    <property type="entry name" value="galactose_mutarotase_like"/>
    <property type="match status" value="1"/>
</dbReference>
<dbReference type="AlphaFoldDB" id="A0A840I767"/>
<evidence type="ECO:0000256" key="1">
    <source>
        <dbReference type="ARBA" id="ARBA00005028"/>
    </source>
</evidence>
<evidence type="ECO:0000256" key="8">
    <source>
        <dbReference type="PIRSR" id="PIRSR005096-3"/>
    </source>
</evidence>
<evidence type="ECO:0000256" key="4">
    <source>
        <dbReference type="ARBA" id="ARBA00023277"/>
    </source>
</evidence>
<dbReference type="InterPro" id="IPR015443">
    <property type="entry name" value="Aldose_1-epimerase"/>
</dbReference>
<dbReference type="InterPro" id="IPR011013">
    <property type="entry name" value="Gal_mutarotase_sf_dom"/>
</dbReference>
<dbReference type="PANTHER" id="PTHR10091:SF0">
    <property type="entry name" value="GALACTOSE MUTAROTASE"/>
    <property type="match status" value="1"/>
</dbReference>
<sequence length="352" mass="37638">MSASGIERTAYGTTQTGEAVTCFTLTGATGMQMSVLDYGGTITALTARGRAGHFADVVLGLDDLAAYEANTAFLGALIGRYANRIAGGRFSLDGHAYTLETNDPPNTLHGGARGFDKRVWEAEAREGEAGPKLILRYVSPDGEEGFPGTLQVQVTYLLREDDTLVVHYRAETDAPTPVALTQHSYFDLTGGAGDPMAQVLRLAADAFTPIDETAIPTGEVRSVDGTPFDFREPTGIADRIDAEDEQLRLAGGYDHNLVLSGSGLRLAGVLSDPASGRVLEVHTTEPGIQFYSGNHFDGTSHGKGRTLGWRTGVCLETQAFPDSPNQPGFPDTALRPGELYESTTEFRFRVAE</sequence>
<protein>
    <recommendedName>
        <fullName evidence="5">Aldose 1-epimerase</fullName>
        <ecNumber evidence="5">5.1.3.3</ecNumber>
    </recommendedName>
</protein>
<dbReference type="PANTHER" id="PTHR10091">
    <property type="entry name" value="ALDOSE-1-EPIMERASE"/>
    <property type="match status" value="1"/>
</dbReference>
<dbReference type="PIRSF" id="PIRSF005096">
    <property type="entry name" value="GALM"/>
    <property type="match status" value="1"/>
</dbReference>
<dbReference type="UniPathway" id="UPA00242"/>
<dbReference type="InterPro" id="IPR047215">
    <property type="entry name" value="Galactose_mutarotase-like"/>
</dbReference>
<dbReference type="Proteomes" id="UP000563524">
    <property type="component" value="Unassembled WGS sequence"/>
</dbReference>
<organism evidence="9 10">
    <name type="scientific">Parvularcula dongshanensis</name>
    <dbReference type="NCBI Taxonomy" id="1173995"/>
    <lineage>
        <taxon>Bacteria</taxon>
        <taxon>Pseudomonadati</taxon>
        <taxon>Pseudomonadota</taxon>
        <taxon>Alphaproteobacteria</taxon>
        <taxon>Parvularculales</taxon>
        <taxon>Parvularculaceae</taxon>
        <taxon>Parvularcula</taxon>
    </lineage>
</organism>
<keyword evidence="10" id="KW-1185">Reference proteome</keyword>